<evidence type="ECO:0000256" key="1">
    <source>
        <dbReference type="SAM" id="Coils"/>
    </source>
</evidence>
<dbReference type="AlphaFoldDB" id="A0A5J5F6T7"/>
<dbReference type="InParanoid" id="A0A5J5F6T7"/>
<reference evidence="3 4" key="1">
    <citation type="submission" date="2019-09" db="EMBL/GenBank/DDBJ databases">
        <title>Draft genome of the ectomycorrhizal ascomycete Sphaerosporella brunnea.</title>
        <authorList>
            <consortium name="DOE Joint Genome Institute"/>
            <person name="Benucci G.M."/>
            <person name="Marozzi G."/>
            <person name="Antonielli L."/>
            <person name="Sanchez S."/>
            <person name="Marco P."/>
            <person name="Wang X."/>
            <person name="Falini L.B."/>
            <person name="Barry K."/>
            <person name="Haridas S."/>
            <person name="Lipzen A."/>
            <person name="Labutti K."/>
            <person name="Grigoriev I.V."/>
            <person name="Murat C."/>
            <person name="Martin F."/>
            <person name="Albertini E."/>
            <person name="Donnini D."/>
            <person name="Bonito G."/>
        </authorList>
    </citation>
    <scope>NUCLEOTIDE SEQUENCE [LARGE SCALE GENOMIC DNA]</scope>
    <source>
        <strain evidence="3 4">Sb_GMNB300</strain>
    </source>
</reference>
<comment type="caution">
    <text evidence="3">The sequence shown here is derived from an EMBL/GenBank/DDBJ whole genome shotgun (WGS) entry which is preliminary data.</text>
</comment>
<feature type="region of interest" description="Disordered" evidence="2">
    <location>
        <begin position="104"/>
        <end position="123"/>
    </location>
</feature>
<keyword evidence="1" id="KW-0175">Coiled coil</keyword>
<protein>
    <submittedName>
        <fullName evidence="3">Uncharacterized protein</fullName>
    </submittedName>
</protein>
<sequence>MVSSPGGSLALGDVEVRVQTPLSVGDNSEFIQDPEYFRRGNTELQQILNRALNQNQELRARTREQNEILAQYEEEYGEVQGEVEAHRQRVRYLERQVMDLQNEAMRKKQGSEASSPPGSVRPHTRTIAELRAKVDSLEIAAEEQAEAHRRENEEHENTIGHLRAALNQRVDSTINEPLQKRIMELERQLQEERKAHSQAIAKTEDKYKHLLKEQDGMINHLQGELDEYANHLPVDSGDRTSRVFDDNGDWIDEQEITQMFEDSFDQIITQIGGDPEREDFDEEAIMEAEKSLRYLAATAGYDNLSKADLAAFGIKHLRDDNAHYKEMCAQSEEKVKQLRLENDSLTREMELLKTQVKDMEMQNGVLQNSISDSKTTIERLQTEMRALQTRIAEADRALEDALHDNEKSSATIKSSEAELLTLRQTYSKDQQELEKSMTKLAQAEQKAKEQEQHLTEMRAQLQATVGRDLTLQTEVDAYKQRTSELLRTVETVDKTHKDRVMALQEQIDDLRSAKENLIKERDAAREAEKRTIELSAVVVKLEEKIRASDETLGKFKAQKEALEIATYAAETEAKQARSRFNVLLHESAAKETIWDTVKKELQSEVEQKTRELHHAVEPYEKALSIIATQVDEIAPEGEGDDERRQIIRTELEKDGVAAVDTVSDVLVGIRTLDMLIDGVEAQRKDLDDKNQRLKNAIKKWNSEHSREKSKVEALKKENKELALRLKAEKKQSDEKIGQLILALRR</sequence>
<dbReference type="GO" id="GO:0003682">
    <property type="term" value="F:chromatin binding"/>
    <property type="evidence" value="ECO:0007669"/>
    <property type="project" value="TreeGrafter"/>
</dbReference>
<dbReference type="PANTHER" id="PTHR43941:SF1">
    <property type="entry name" value="STRUCTURAL MAINTENANCE OF CHROMOSOMES PROTEIN 2"/>
    <property type="match status" value="1"/>
</dbReference>
<evidence type="ECO:0000256" key="2">
    <source>
        <dbReference type="SAM" id="MobiDB-lite"/>
    </source>
</evidence>
<dbReference type="GO" id="GO:0000796">
    <property type="term" value="C:condensin complex"/>
    <property type="evidence" value="ECO:0007669"/>
    <property type="project" value="TreeGrafter"/>
</dbReference>
<dbReference type="GO" id="GO:0000793">
    <property type="term" value="C:condensed chromosome"/>
    <property type="evidence" value="ECO:0007669"/>
    <property type="project" value="TreeGrafter"/>
</dbReference>
<feature type="coiled-coil region" evidence="1">
    <location>
        <begin position="676"/>
        <end position="731"/>
    </location>
</feature>
<feature type="coiled-coil region" evidence="1">
    <location>
        <begin position="314"/>
        <end position="460"/>
    </location>
</feature>
<dbReference type="Proteomes" id="UP000326924">
    <property type="component" value="Unassembled WGS sequence"/>
</dbReference>
<evidence type="ECO:0000313" key="3">
    <source>
        <dbReference type="EMBL" id="KAA8912437.1"/>
    </source>
</evidence>
<organism evidence="3 4">
    <name type="scientific">Sphaerosporella brunnea</name>
    <dbReference type="NCBI Taxonomy" id="1250544"/>
    <lineage>
        <taxon>Eukaryota</taxon>
        <taxon>Fungi</taxon>
        <taxon>Dikarya</taxon>
        <taxon>Ascomycota</taxon>
        <taxon>Pezizomycotina</taxon>
        <taxon>Pezizomycetes</taxon>
        <taxon>Pezizales</taxon>
        <taxon>Pyronemataceae</taxon>
        <taxon>Sphaerosporella</taxon>
    </lineage>
</organism>
<feature type="coiled-coil region" evidence="1">
    <location>
        <begin position="127"/>
        <end position="213"/>
    </location>
</feature>
<dbReference type="PANTHER" id="PTHR43941">
    <property type="entry name" value="STRUCTURAL MAINTENANCE OF CHROMOSOMES PROTEIN 2"/>
    <property type="match status" value="1"/>
</dbReference>
<gene>
    <name evidence="3" type="ORF">FN846DRAFT_308160</name>
</gene>
<name>A0A5J5F6T7_9PEZI</name>
<dbReference type="GO" id="GO:0007076">
    <property type="term" value="P:mitotic chromosome condensation"/>
    <property type="evidence" value="ECO:0007669"/>
    <property type="project" value="TreeGrafter"/>
</dbReference>
<dbReference type="GO" id="GO:0000785">
    <property type="term" value="C:chromatin"/>
    <property type="evidence" value="ECO:0007669"/>
    <property type="project" value="TreeGrafter"/>
</dbReference>
<feature type="coiled-coil region" evidence="1">
    <location>
        <begin position="500"/>
        <end position="544"/>
    </location>
</feature>
<proteinExistence type="predicted"/>
<accession>A0A5J5F6T7</accession>
<dbReference type="OrthoDB" id="5416307at2759"/>
<keyword evidence="4" id="KW-1185">Reference proteome</keyword>
<evidence type="ECO:0000313" key="4">
    <source>
        <dbReference type="Proteomes" id="UP000326924"/>
    </source>
</evidence>
<feature type="coiled-coil region" evidence="1">
    <location>
        <begin position="41"/>
        <end position="103"/>
    </location>
</feature>
<dbReference type="EMBL" id="VXIS01000024">
    <property type="protein sequence ID" value="KAA8912437.1"/>
    <property type="molecule type" value="Genomic_DNA"/>
</dbReference>